<proteinExistence type="predicted"/>
<protein>
    <recommendedName>
        <fullName evidence="2">NAD-specific glutamate dehydrogenase</fullName>
    </recommendedName>
</protein>
<accession>A0A645C5R5</accession>
<dbReference type="EMBL" id="VSSQ01022783">
    <property type="protein sequence ID" value="MPM69304.1"/>
    <property type="molecule type" value="Genomic_DNA"/>
</dbReference>
<name>A0A645C5R5_9ZZZZ</name>
<sequence>MVLLREGDFDILLLANFHTHHLCLEAGDKAATTDNKGLALCGAALELNAVHTAGIIQIHGVAVLHGTLHIHHTRYAFAQLFNSGGHVLVRNIIRTLFYFYTLVLAQLHLGLNCHLDAKNQGILAFRQAFDGDVRPVNRLNAVLLNGALVSIGVENIKGIIEKRQGTIHVLNHLAGRLAFTEAGHIIFLARSVISLLARFFELCRRYLDGQLNFAALELFHSRHVYLRTLRFSFTIYGHTVIRSIG</sequence>
<evidence type="ECO:0008006" key="2">
    <source>
        <dbReference type="Google" id="ProtNLM"/>
    </source>
</evidence>
<gene>
    <name evidence="1" type="ORF">SDC9_116249</name>
</gene>
<organism evidence="1">
    <name type="scientific">bioreactor metagenome</name>
    <dbReference type="NCBI Taxonomy" id="1076179"/>
    <lineage>
        <taxon>unclassified sequences</taxon>
        <taxon>metagenomes</taxon>
        <taxon>ecological metagenomes</taxon>
    </lineage>
</organism>
<dbReference type="AlphaFoldDB" id="A0A645C5R5"/>
<reference evidence="1" key="1">
    <citation type="submission" date="2019-08" db="EMBL/GenBank/DDBJ databases">
        <authorList>
            <person name="Kucharzyk K."/>
            <person name="Murdoch R.W."/>
            <person name="Higgins S."/>
            <person name="Loffler F."/>
        </authorList>
    </citation>
    <scope>NUCLEOTIDE SEQUENCE</scope>
</reference>
<evidence type="ECO:0000313" key="1">
    <source>
        <dbReference type="EMBL" id="MPM69304.1"/>
    </source>
</evidence>
<comment type="caution">
    <text evidence="1">The sequence shown here is derived from an EMBL/GenBank/DDBJ whole genome shotgun (WGS) entry which is preliminary data.</text>
</comment>